<evidence type="ECO:0000313" key="5">
    <source>
        <dbReference type="Proteomes" id="UP000000376"/>
    </source>
</evidence>
<dbReference type="KEGG" id="ahe:Arch_0185"/>
<dbReference type="PRINTS" id="PR00081">
    <property type="entry name" value="GDHRDH"/>
</dbReference>
<protein>
    <submittedName>
        <fullName evidence="4">Short-chain dehydrogenase/reductase SDR</fullName>
    </submittedName>
</protein>
<dbReference type="SUPFAM" id="SSF51735">
    <property type="entry name" value="NAD(P)-binding Rossmann-fold domains"/>
    <property type="match status" value="1"/>
</dbReference>
<reference evidence="4 5" key="1">
    <citation type="journal article" date="2010" name="Stand. Genomic Sci.">
        <title>Complete genome sequence of Arcanobacterium haemolyticum type strain (11018).</title>
        <authorList>
            <person name="Yasawong M."/>
            <person name="Teshima H."/>
            <person name="Lapidus A."/>
            <person name="Nolan M."/>
            <person name="Lucas S."/>
            <person name="Glavina Del Rio T."/>
            <person name="Tice H."/>
            <person name="Cheng J."/>
            <person name="Bruce D."/>
            <person name="Detter C."/>
            <person name="Tapia R."/>
            <person name="Han C."/>
            <person name="Goodwin L."/>
            <person name="Pitluck S."/>
            <person name="Liolios K."/>
            <person name="Ivanova N."/>
            <person name="Mavromatis K."/>
            <person name="Mikhailova N."/>
            <person name="Pati A."/>
            <person name="Chen A."/>
            <person name="Palaniappan K."/>
            <person name="Land M."/>
            <person name="Hauser L."/>
            <person name="Chang Y."/>
            <person name="Jeffries C."/>
            <person name="Rohde M."/>
            <person name="Sikorski J."/>
            <person name="Pukall R."/>
            <person name="Goker M."/>
            <person name="Woyke T."/>
            <person name="Bristow J."/>
            <person name="Eisen J."/>
            <person name="Markowitz V."/>
            <person name="Hugenholtz P."/>
            <person name="Kyrpides N."/>
            <person name="Klenk H."/>
        </authorList>
    </citation>
    <scope>NUCLEOTIDE SEQUENCE [LARGE SCALE GENOMIC DNA]</scope>
    <source>
        <strain evidence="5">ATCC 9345 / DSM 20595 / CCUG 17215 / LMG 16163 / NBRC 15585 / NCTC 8452 / 11018</strain>
    </source>
</reference>
<dbReference type="AlphaFoldDB" id="D7BLZ9"/>
<dbReference type="InterPro" id="IPR002347">
    <property type="entry name" value="SDR_fam"/>
</dbReference>
<dbReference type="Proteomes" id="UP000000376">
    <property type="component" value="Chromosome"/>
</dbReference>
<evidence type="ECO:0000313" key="4">
    <source>
        <dbReference type="EMBL" id="ADH91948.1"/>
    </source>
</evidence>
<dbReference type="Pfam" id="PF00106">
    <property type="entry name" value="adh_short"/>
    <property type="match status" value="1"/>
</dbReference>
<dbReference type="PANTHER" id="PTHR44196">
    <property type="entry name" value="DEHYDROGENASE/REDUCTASE SDR FAMILY MEMBER 7B"/>
    <property type="match status" value="1"/>
</dbReference>
<dbReference type="EMBL" id="CP002045">
    <property type="protein sequence ID" value="ADH91948.1"/>
    <property type="molecule type" value="Genomic_DNA"/>
</dbReference>
<keyword evidence="2" id="KW-0560">Oxidoreductase</keyword>
<organism evidence="4 5">
    <name type="scientific">Arcanobacterium haemolyticum (strain ATCC 9345 / DSM 20595 / CCM 5947 / CCUG 17215 / LMG 16163 / NBRC 15585 / NCTC 8452 / 11018)</name>
    <dbReference type="NCBI Taxonomy" id="644284"/>
    <lineage>
        <taxon>Bacteria</taxon>
        <taxon>Bacillati</taxon>
        <taxon>Actinomycetota</taxon>
        <taxon>Actinomycetes</taxon>
        <taxon>Actinomycetales</taxon>
        <taxon>Actinomycetaceae</taxon>
        <taxon>Arcanobacterium</taxon>
    </lineage>
</organism>
<proteinExistence type="inferred from homology"/>
<sequence>MGRALVTGASSGLGRAFVEELAGSGHDVVLVARDRARLEALAAAVRGRFGVRAEVLVADLSVDDDVALVSRRLADEVEPVTLLVNNAGFGLGQDFVAGSLDRELFGLDVMVRAVLVLSHAAARAMRARGRGAIINVASMTSLTAQGTYSAHKAWVRTFSEGLAVELAGSGVTVTVVNPGLIRTEFHERSHVDSSQWPSVVFASPERVARDALAAARGGRVEVTPTVIYKAASVALRHAPRWLVRRVAGPGLSGRE</sequence>
<dbReference type="CDD" id="cd05233">
    <property type="entry name" value="SDR_c"/>
    <property type="match status" value="1"/>
</dbReference>
<dbReference type="PRINTS" id="PR00080">
    <property type="entry name" value="SDRFAMILY"/>
</dbReference>
<evidence type="ECO:0000256" key="1">
    <source>
        <dbReference type="ARBA" id="ARBA00006484"/>
    </source>
</evidence>
<gene>
    <name evidence="4" type="ordered locus">Arch_0185</name>
</gene>
<dbReference type="RefSeq" id="WP_013169446.1">
    <property type="nucleotide sequence ID" value="NC_014218.1"/>
</dbReference>
<dbReference type="PIRSF" id="PIRSF000126">
    <property type="entry name" value="11-beta-HSD1"/>
    <property type="match status" value="1"/>
</dbReference>
<evidence type="ECO:0000256" key="2">
    <source>
        <dbReference type="ARBA" id="ARBA00023002"/>
    </source>
</evidence>
<dbReference type="GO" id="GO:0016020">
    <property type="term" value="C:membrane"/>
    <property type="evidence" value="ECO:0007669"/>
    <property type="project" value="TreeGrafter"/>
</dbReference>
<dbReference type="PANTHER" id="PTHR44196:SF2">
    <property type="entry name" value="SHORT-CHAIN DEHYDROGENASE-RELATED"/>
    <property type="match status" value="1"/>
</dbReference>
<dbReference type="Gene3D" id="3.40.50.720">
    <property type="entry name" value="NAD(P)-binding Rossmann-like Domain"/>
    <property type="match status" value="1"/>
</dbReference>
<dbReference type="eggNOG" id="COG0300">
    <property type="taxonomic scope" value="Bacteria"/>
</dbReference>
<dbReference type="InterPro" id="IPR036291">
    <property type="entry name" value="NAD(P)-bd_dom_sf"/>
</dbReference>
<comment type="similarity">
    <text evidence="1 3">Belongs to the short-chain dehydrogenases/reductases (SDR) family.</text>
</comment>
<dbReference type="HOGENOM" id="CLU_010194_2_1_11"/>
<dbReference type="GO" id="GO:0016491">
    <property type="term" value="F:oxidoreductase activity"/>
    <property type="evidence" value="ECO:0007669"/>
    <property type="project" value="UniProtKB-KW"/>
</dbReference>
<keyword evidence="5" id="KW-1185">Reference proteome</keyword>
<accession>D7BLZ9</accession>
<name>D7BLZ9_ARCHD</name>
<evidence type="ECO:0000256" key="3">
    <source>
        <dbReference type="RuleBase" id="RU000363"/>
    </source>
</evidence>
<dbReference type="OrthoDB" id="9797538at2"/>